<dbReference type="GO" id="GO:0016491">
    <property type="term" value="F:oxidoreductase activity"/>
    <property type="evidence" value="ECO:0007669"/>
    <property type="project" value="UniProtKB-KW"/>
</dbReference>
<dbReference type="PROSITE" id="PS01162">
    <property type="entry name" value="QOR_ZETA_CRYSTAL"/>
    <property type="match status" value="1"/>
</dbReference>
<dbReference type="Gene3D" id="3.40.50.720">
    <property type="entry name" value="NAD(P)-binding Rossmann-like Domain"/>
    <property type="match status" value="1"/>
</dbReference>
<gene>
    <name evidence="3" type="ORF">NOCA2230120</name>
</gene>
<dbReference type="InterPro" id="IPR020843">
    <property type="entry name" value="ER"/>
</dbReference>
<dbReference type="SUPFAM" id="SSF50129">
    <property type="entry name" value="GroES-like"/>
    <property type="match status" value="1"/>
</dbReference>
<dbReference type="AlphaFoldDB" id="A0A2P2BZK0"/>
<dbReference type="EMBL" id="CZKA01000016">
    <property type="protein sequence ID" value="CUR55200.1"/>
    <property type="molecule type" value="Genomic_DNA"/>
</dbReference>
<name>A0A2P2BZK0_9ZZZZ</name>
<evidence type="ECO:0000256" key="1">
    <source>
        <dbReference type="ARBA" id="ARBA00023002"/>
    </source>
</evidence>
<dbReference type="PANTHER" id="PTHR11695:SF294">
    <property type="entry name" value="RETICULON-4-INTERACTING PROTEIN 1, MITOCHONDRIAL"/>
    <property type="match status" value="1"/>
</dbReference>
<proteinExistence type="predicted"/>
<dbReference type="Pfam" id="PF08240">
    <property type="entry name" value="ADH_N"/>
    <property type="match status" value="1"/>
</dbReference>
<dbReference type="Pfam" id="PF13602">
    <property type="entry name" value="ADH_zinc_N_2"/>
    <property type="match status" value="1"/>
</dbReference>
<dbReference type="InterPro" id="IPR011032">
    <property type="entry name" value="GroES-like_sf"/>
</dbReference>
<dbReference type="GO" id="GO:0008270">
    <property type="term" value="F:zinc ion binding"/>
    <property type="evidence" value="ECO:0007669"/>
    <property type="project" value="InterPro"/>
</dbReference>
<feature type="domain" description="Enoyl reductase (ER)" evidence="2">
    <location>
        <begin position="10"/>
        <end position="319"/>
    </location>
</feature>
<dbReference type="InterPro" id="IPR036291">
    <property type="entry name" value="NAD(P)-bd_dom_sf"/>
</dbReference>
<dbReference type="InterPro" id="IPR002364">
    <property type="entry name" value="Quin_OxRdtase/zeta-crystal_CS"/>
</dbReference>
<accession>A0A2P2BZK0</accession>
<dbReference type="CDD" id="cd08267">
    <property type="entry name" value="MDR1"/>
    <property type="match status" value="1"/>
</dbReference>
<evidence type="ECO:0000259" key="2">
    <source>
        <dbReference type="SMART" id="SM00829"/>
    </source>
</evidence>
<dbReference type="InterPro" id="IPR050700">
    <property type="entry name" value="YIM1/Zinc_Alcohol_DH_Fams"/>
</dbReference>
<dbReference type="InterPro" id="IPR013154">
    <property type="entry name" value="ADH-like_N"/>
</dbReference>
<evidence type="ECO:0000313" key="3">
    <source>
        <dbReference type="EMBL" id="CUR55200.1"/>
    </source>
</evidence>
<protein>
    <submittedName>
        <fullName evidence="3">Alcohol dehydrogenase zinc-binding domain protein</fullName>
    </submittedName>
</protein>
<sequence length="323" mass="33760">MKAIVQDQYGEADVLRLDEIDIPQIGPKEVLVRVHAAGVDRGAWHLMAGKPYAVRLAVGVRAPRQRVRGLDLAGTVEAVGAEVTRFEVGDEVYGIGKGSFAELAAAREDKLARKPANLGFEQAAVVPVSGLTALQAVHDVGQVKAGQRVLVVGASGGVGSFAVQLAKAAGAEVTGVCSTSKVDLVRALGADHVVDYQSADFADAAEPYDLVLDIGGSTPLARLRQVLTPTGTLVIVGGEGGGNLTGMGRQLHAVAVSPFSKQRLAMMVAKEHYSGLERLTTYLEAGQVVPSLERCYPLRETAEAVRRLVAGDVRGKVALTVPG</sequence>
<reference evidence="3" key="1">
    <citation type="submission" date="2015-08" db="EMBL/GenBank/DDBJ databases">
        <authorList>
            <person name="Babu N.S."/>
            <person name="Beckwith C.J."/>
            <person name="Beseler K.G."/>
            <person name="Brison A."/>
            <person name="Carone J.V."/>
            <person name="Caskin T.P."/>
            <person name="Diamond M."/>
            <person name="Durham M.E."/>
            <person name="Foxe J.M."/>
            <person name="Go M."/>
            <person name="Henderson B.A."/>
            <person name="Jones I.B."/>
            <person name="McGettigan J.A."/>
            <person name="Micheletti S.J."/>
            <person name="Nasrallah M.E."/>
            <person name="Ortiz D."/>
            <person name="Piller C.R."/>
            <person name="Privatt S.R."/>
            <person name="Schneider S.L."/>
            <person name="Sharp S."/>
            <person name="Smith T.C."/>
            <person name="Stanton J.D."/>
            <person name="Ullery H.E."/>
            <person name="Wilson R.J."/>
            <person name="Serrano M.G."/>
            <person name="Buck G."/>
            <person name="Lee V."/>
            <person name="Wang Y."/>
            <person name="Carvalho R."/>
            <person name="Voegtly L."/>
            <person name="Shi R."/>
            <person name="Duckworth R."/>
            <person name="Johnson A."/>
            <person name="Loviza R."/>
            <person name="Walstead R."/>
            <person name="Shah Z."/>
            <person name="Kiflezghi M."/>
            <person name="Wade K."/>
            <person name="Ball S.L."/>
            <person name="Bradley K.W."/>
            <person name="Asai D.J."/>
            <person name="Bowman C.A."/>
            <person name="Russell D.A."/>
            <person name="Pope W.H."/>
            <person name="Jacobs-Sera D."/>
            <person name="Hendrix R.W."/>
            <person name="Hatfull G.F."/>
        </authorList>
    </citation>
    <scope>NUCLEOTIDE SEQUENCE</scope>
</reference>
<keyword evidence="1" id="KW-0560">Oxidoreductase</keyword>
<dbReference type="SMART" id="SM00829">
    <property type="entry name" value="PKS_ER"/>
    <property type="match status" value="1"/>
</dbReference>
<dbReference type="Gene3D" id="3.90.180.10">
    <property type="entry name" value="Medium-chain alcohol dehydrogenases, catalytic domain"/>
    <property type="match status" value="1"/>
</dbReference>
<dbReference type="SUPFAM" id="SSF51735">
    <property type="entry name" value="NAD(P)-binding Rossmann-fold domains"/>
    <property type="match status" value="1"/>
</dbReference>
<organism evidence="3">
    <name type="scientific">metagenome</name>
    <dbReference type="NCBI Taxonomy" id="256318"/>
    <lineage>
        <taxon>unclassified sequences</taxon>
        <taxon>metagenomes</taxon>
    </lineage>
</organism>
<dbReference type="PANTHER" id="PTHR11695">
    <property type="entry name" value="ALCOHOL DEHYDROGENASE RELATED"/>
    <property type="match status" value="1"/>
</dbReference>